<dbReference type="PROSITE" id="PS51192">
    <property type="entry name" value="HELICASE_ATP_BIND_1"/>
    <property type="match status" value="1"/>
</dbReference>
<comment type="catalytic activity">
    <reaction evidence="1 11">
        <text>Endonucleolytic cleavage of DNA to give random double-stranded fragments with terminal 5'-phosphates, ATP is simultaneously hydrolyzed.</text>
        <dbReference type="EC" id="3.1.21.3"/>
    </reaction>
</comment>
<protein>
    <recommendedName>
        <fullName evidence="11">Type I restriction enzyme endonuclease subunit</fullName>
        <shortName evidence="11">R protein</shortName>
        <ecNumber evidence="11">3.1.21.3</ecNumber>
    </recommendedName>
</protein>
<name>A0ABP9UB56_9BACT</name>
<keyword evidence="4" id="KW-0540">Nuclease</keyword>
<evidence type="ECO:0000256" key="6">
    <source>
        <dbReference type="ARBA" id="ARBA00022747"/>
    </source>
</evidence>
<evidence type="ECO:0000256" key="7">
    <source>
        <dbReference type="ARBA" id="ARBA00022759"/>
    </source>
</evidence>
<dbReference type="Pfam" id="PF04313">
    <property type="entry name" value="HSDR_N"/>
    <property type="match status" value="1"/>
</dbReference>
<gene>
    <name evidence="13" type="ORF">UREOM_0990</name>
</gene>
<comment type="function">
    <text evidence="11">Subunit R is required for both nuclease and ATPase activities, but not for modification.</text>
</comment>
<dbReference type="Proteomes" id="UP001449582">
    <property type="component" value="Unassembled WGS sequence"/>
</dbReference>
<dbReference type="InterPro" id="IPR007409">
    <property type="entry name" value="Restrct_endonuc_type1_HsdR_N"/>
</dbReference>
<evidence type="ECO:0000256" key="9">
    <source>
        <dbReference type="ARBA" id="ARBA00022840"/>
    </source>
</evidence>
<keyword evidence="6 11" id="KW-0680">Restriction system</keyword>
<dbReference type="EMBL" id="BAABQM010000001">
    <property type="protein sequence ID" value="GAA5414388.1"/>
    <property type="molecule type" value="Genomic_DNA"/>
</dbReference>
<dbReference type="Gene3D" id="3.90.1570.50">
    <property type="match status" value="1"/>
</dbReference>
<evidence type="ECO:0000256" key="10">
    <source>
        <dbReference type="ARBA" id="ARBA00023125"/>
    </source>
</evidence>
<evidence type="ECO:0000256" key="3">
    <source>
        <dbReference type="ARBA" id="ARBA00011296"/>
    </source>
</evidence>
<evidence type="ECO:0000256" key="4">
    <source>
        <dbReference type="ARBA" id="ARBA00022722"/>
    </source>
</evidence>
<keyword evidence="8 11" id="KW-0378">Hydrolase</keyword>
<dbReference type="PANTHER" id="PTHR30195">
    <property type="entry name" value="TYPE I SITE-SPECIFIC DEOXYRIBONUCLEASE PROTEIN SUBUNIT M AND R"/>
    <property type="match status" value="1"/>
</dbReference>
<accession>A0ABP9UB56</accession>
<dbReference type="EC" id="3.1.21.3" evidence="11"/>
<evidence type="ECO:0000256" key="11">
    <source>
        <dbReference type="RuleBase" id="RU364115"/>
    </source>
</evidence>
<dbReference type="InterPro" id="IPR014001">
    <property type="entry name" value="Helicase_ATP-bd"/>
</dbReference>
<evidence type="ECO:0000313" key="14">
    <source>
        <dbReference type="Proteomes" id="UP001449582"/>
    </source>
</evidence>
<keyword evidence="9 11" id="KW-0067">ATP-binding</keyword>
<evidence type="ECO:0000256" key="2">
    <source>
        <dbReference type="ARBA" id="ARBA00008598"/>
    </source>
</evidence>
<dbReference type="InterPro" id="IPR051268">
    <property type="entry name" value="Type-I_R_enzyme_R_subunit"/>
</dbReference>
<evidence type="ECO:0000313" key="13">
    <source>
        <dbReference type="EMBL" id="GAA5414388.1"/>
    </source>
</evidence>
<dbReference type="RefSeq" id="WP_353289553.1">
    <property type="nucleotide sequence ID" value="NZ_BAABQM010000001.1"/>
</dbReference>
<dbReference type="Gene3D" id="3.40.50.300">
    <property type="entry name" value="P-loop containing nucleotide triphosphate hydrolases"/>
    <property type="match status" value="2"/>
</dbReference>
<dbReference type="CDD" id="cd22332">
    <property type="entry name" value="HsdR_N"/>
    <property type="match status" value="1"/>
</dbReference>
<keyword evidence="10 11" id="KW-0238">DNA-binding</keyword>
<comment type="similarity">
    <text evidence="2 11">Belongs to the HsdR family.</text>
</comment>
<dbReference type="InterPro" id="IPR004473">
    <property type="entry name" value="Restrct_endonuc_typeI_HsdR"/>
</dbReference>
<dbReference type="InterPro" id="IPR040980">
    <property type="entry name" value="SWI2_SNF2"/>
</dbReference>
<keyword evidence="14" id="KW-1185">Reference proteome</keyword>
<reference evidence="13" key="1">
    <citation type="submission" date="2024-02" db="EMBL/GenBank/DDBJ databases">
        <title>Draft genome sequence of new strains in genus Ureaplasma.</title>
        <authorList>
            <person name="Nakajima Y."/>
            <person name="Segawa T."/>
        </authorList>
    </citation>
    <scope>NUCLEOTIDE SEQUENCE [LARGE SCALE GENOMIC DNA]</scope>
    <source>
        <strain evidence="13">OM1</strain>
    </source>
</reference>
<feature type="domain" description="Helicase ATP-binding" evidence="12">
    <location>
        <begin position="289"/>
        <end position="461"/>
    </location>
</feature>
<dbReference type="InterPro" id="IPR027417">
    <property type="entry name" value="P-loop_NTPase"/>
</dbReference>
<dbReference type="PANTHER" id="PTHR30195:SF16">
    <property type="entry name" value="TYPE I RESTRICTION ENZYME ENDONUCLEASE SUBUNIT"/>
    <property type="match status" value="1"/>
</dbReference>
<keyword evidence="7" id="KW-0255">Endonuclease</keyword>
<proteinExistence type="inferred from homology"/>
<dbReference type="InterPro" id="IPR022625">
    <property type="entry name" value="TypeI_RM_Rsu_C"/>
</dbReference>
<dbReference type="InterPro" id="IPR055180">
    <property type="entry name" value="HsdR_RecA-like_helicase_dom_2"/>
</dbReference>
<evidence type="ECO:0000256" key="1">
    <source>
        <dbReference type="ARBA" id="ARBA00000851"/>
    </source>
</evidence>
<dbReference type="Pfam" id="PF18766">
    <property type="entry name" value="SWI2_SNF2"/>
    <property type="match status" value="1"/>
</dbReference>
<evidence type="ECO:0000256" key="5">
    <source>
        <dbReference type="ARBA" id="ARBA00022741"/>
    </source>
</evidence>
<comment type="caution">
    <text evidence="13">The sequence shown here is derived from an EMBL/GenBank/DDBJ whole genome shotgun (WGS) entry which is preliminary data.</text>
</comment>
<dbReference type="NCBIfam" id="TIGR00348">
    <property type="entry name" value="hsdR"/>
    <property type="match status" value="1"/>
</dbReference>
<dbReference type="SMART" id="SM00487">
    <property type="entry name" value="DEXDc"/>
    <property type="match status" value="1"/>
</dbReference>
<sequence>MSELIQNSVTFSNEREFEDALISVLRKNGWEEVIDYPTEEDLIANWAKILFNNNQGIDQLNGVPLTRTEMQQIIEQINSLNCPKDLNNFINGSTVSIKRDNEDDKLHFGKEVSLKIYNRKEIAAGKSRYQIVRQPRFINTNPIKQDRRGDLMLLINGMPVFHLELKKTGIPVNEATNQIEKYLKESLFRGLYSLVQIFVSMTPNETYYFTNPGNNKNIDRRFCFHWEDDNNVVMSDWSKIASSLLSIPMAHKMIGFYTIPDDSDGKLKVLRSYQYYAAHKIADKVAKHNWDEKDPRGGYIWHTTGSGKTMTSFKAAELISRSNDADKVVFLTDRIELGTQSLYEYRNFADDKDSVQSTEDTYTLINKLVSKDPKNSLIVTSIQKMSNITEDNAILQENEIIKINSKRLVFIVDEAHRSTFGQMLWNIKHTFPKALFFGFTGTPIYDENAKQDLTTANIFGDELDRYTIADGIKDKNVLGFDTYKVETFAKQDLRDALAKQKLHIGNISEIYADDKKLDIYEKQYKNMDILEVEKELPSVQYNIDEHRIAVVDNINKNWQNISENSVFHAILATSSIPEAIKYYRLFKERTELKVTALFDKNIDNKGNDGEQGAIFKEDGLVEIIEDYNAQFQQQFTISTHDKFKKDVAARLAHKKPYEQTNFTVNKQLNLLIVVDQMLTGFDSKWVNALYLDKVLEYEGLIQAFSRTNRIFSGAKNKPFGVIKYYRRPNTMEENVKEAISFYSGDRPIDLLVDKLPINIDKINDTFKEIETLFRSSGVDNFEKLPEDEPDKGKFASLFKKLKEYIDSAKIQGFEWDSDNTIELEDGTIELKSCNLNEDTYFALIQRYQEIACDISNNEKSDEEKEQLLPYDIDIHLVEYELGQIDNKYMESRFQKYLKDLRSEKDFSETKELLHKTFSTLSQEDQKIAEIFIHDIETGEAKIVENWTFIDYINDYKVKKQNTYLNQLFDAFGCDIKQVDHLIKLGVNESNINEFQWFDKIKETIDIEKACIYFEKSKYEKISNWKAKIEAVKTIKEFILRRGFKLY</sequence>
<comment type="subunit">
    <text evidence="3 11">The type I restriction/modification system is composed of three polypeptides R, M and S.</text>
</comment>
<evidence type="ECO:0000256" key="8">
    <source>
        <dbReference type="ARBA" id="ARBA00022801"/>
    </source>
</evidence>
<evidence type="ECO:0000259" key="12">
    <source>
        <dbReference type="PROSITE" id="PS51192"/>
    </source>
</evidence>
<organism evidence="13 14">
    <name type="scientific">Ureaplasma ceti</name>
    <dbReference type="NCBI Taxonomy" id="3119530"/>
    <lineage>
        <taxon>Bacteria</taxon>
        <taxon>Bacillati</taxon>
        <taxon>Mycoplasmatota</taxon>
        <taxon>Mycoplasmoidales</taxon>
        <taxon>Mycoplasmoidaceae</taxon>
        <taxon>Ureaplasma</taxon>
    </lineage>
</organism>
<dbReference type="Pfam" id="PF22679">
    <property type="entry name" value="T1R_D3-like"/>
    <property type="match status" value="1"/>
</dbReference>
<dbReference type="Pfam" id="PF12008">
    <property type="entry name" value="EcoR124_C"/>
    <property type="match status" value="1"/>
</dbReference>
<dbReference type="SUPFAM" id="SSF52540">
    <property type="entry name" value="P-loop containing nucleoside triphosphate hydrolases"/>
    <property type="match status" value="1"/>
</dbReference>
<keyword evidence="5 11" id="KW-0547">Nucleotide-binding</keyword>